<comment type="caution">
    <text evidence="6">The sequence shown here is derived from an EMBL/GenBank/DDBJ whole genome shotgun (WGS) entry which is preliminary data.</text>
</comment>
<feature type="binding site" evidence="2">
    <location>
        <position position="183"/>
    </location>
    <ligand>
        <name>Mg(2+)</name>
        <dbReference type="ChEBI" id="CHEBI:18420"/>
        <note>catalytic</note>
    </ligand>
</feature>
<name>A0A0D0J022_9BACT</name>
<gene>
    <name evidence="6" type="ORF">ST44_06225</name>
</gene>
<dbReference type="Proteomes" id="UP000032046">
    <property type="component" value="Unassembled WGS sequence"/>
</dbReference>
<feature type="domain" description="DNA/RNA non-specific endonuclease/pyrophosphatase/phosphodiesterase" evidence="5">
    <location>
        <begin position="78"/>
        <end position="305"/>
    </location>
</feature>
<keyword evidence="3" id="KW-0732">Signal</keyword>
<dbReference type="SMART" id="SM00477">
    <property type="entry name" value="NUC"/>
    <property type="match status" value="1"/>
</dbReference>
<dbReference type="InterPro" id="IPR040255">
    <property type="entry name" value="Non-specific_endonuclease"/>
</dbReference>
<evidence type="ECO:0000256" key="1">
    <source>
        <dbReference type="PIRSR" id="PIRSR640255-1"/>
    </source>
</evidence>
<dbReference type="EMBL" id="JXQK01000052">
    <property type="protein sequence ID" value="KIP62646.1"/>
    <property type="molecule type" value="Genomic_DNA"/>
</dbReference>
<reference evidence="6 7" key="1">
    <citation type="submission" date="2015-01" db="EMBL/GenBank/DDBJ databases">
        <title>Comparative genomics of non-oral Prevotella species.</title>
        <authorList>
            <person name="Accetto T."/>
            <person name="Nograsek B."/>
            <person name="Avgustin G."/>
        </authorList>
    </citation>
    <scope>NUCLEOTIDE SEQUENCE [LARGE SCALE GENOMIC DNA]</scope>
    <source>
        <strain evidence="6 7">P5-119</strain>
    </source>
</reference>
<dbReference type="InterPro" id="IPR020821">
    <property type="entry name" value="ENPP1-3/EXOG-like_nuc-like"/>
</dbReference>
<keyword evidence="7" id="KW-1185">Reference proteome</keyword>
<dbReference type="InterPro" id="IPR044929">
    <property type="entry name" value="DNA/RNA_non-sp_Endonuclease_sf"/>
</dbReference>
<evidence type="ECO:0000313" key="6">
    <source>
        <dbReference type="EMBL" id="KIP62646.1"/>
    </source>
</evidence>
<feature type="domain" description="ENPP1-3/EXOG-like endonuclease/phosphodiesterase" evidence="4">
    <location>
        <begin position="79"/>
        <end position="305"/>
    </location>
</feature>
<dbReference type="GO" id="GO:0004519">
    <property type="term" value="F:endonuclease activity"/>
    <property type="evidence" value="ECO:0007669"/>
    <property type="project" value="TreeGrafter"/>
</dbReference>
<dbReference type="InterPro" id="IPR044925">
    <property type="entry name" value="His-Me_finger_sf"/>
</dbReference>
<dbReference type="GO" id="GO:0046872">
    <property type="term" value="F:metal ion binding"/>
    <property type="evidence" value="ECO:0007669"/>
    <property type="project" value="UniProtKB-KW"/>
</dbReference>
<sequence>MKNRFLIRAMYAAAVALFFTACGSDNDGGGSSPTKEPNVNRNTDYSDAAATRTEVPHLQGGNSQFIAYRVSDNTFDKDGVNYCVEWDRTLKSNRWTCYVMTKQNIKKNVQRWYAAEGEMQYPFDVVNLTTDDYHTKSIGQDLIYGSGFDHGHLCPSNDRLYSLAINKQTFYLTNMQPQYKVFNGSDKNYKYKGLWINMEQFLYNFVSGTKFSSADSLFVCKGGTIDSENHILQRIGGKMIVPKYFYAAVVWKRAKLNVYSGLAFWFEHTNVYHGDDALKGYVVSISELQNKLGNKIDFFCNLPDKTEAQVEKVAATMDFGL</sequence>
<feature type="chain" id="PRO_5002212853" description="DNA/RNA non-specific endonuclease" evidence="3">
    <location>
        <begin position="24"/>
        <end position="321"/>
    </location>
</feature>
<evidence type="ECO:0008006" key="8">
    <source>
        <dbReference type="Google" id="ProtNLM"/>
    </source>
</evidence>
<dbReference type="AlphaFoldDB" id="A0A0D0J022"/>
<dbReference type="PANTHER" id="PTHR13966:SF5">
    <property type="entry name" value="ENDONUCLEASE G, MITOCHONDRIAL"/>
    <property type="match status" value="1"/>
</dbReference>
<evidence type="ECO:0000259" key="4">
    <source>
        <dbReference type="SMART" id="SM00477"/>
    </source>
</evidence>
<feature type="active site" description="Proton acceptor" evidence="1">
    <location>
        <position position="152"/>
    </location>
</feature>
<evidence type="ECO:0000313" key="7">
    <source>
        <dbReference type="Proteomes" id="UP000032046"/>
    </source>
</evidence>
<dbReference type="RefSeq" id="WP_197069056.1">
    <property type="nucleotide sequence ID" value="NZ_JXQJ01000139.1"/>
</dbReference>
<dbReference type="PANTHER" id="PTHR13966">
    <property type="entry name" value="ENDONUCLEASE RELATED"/>
    <property type="match status" value="1"/>
</dbReference>
<dbReference type="SUPFAM" id="SSF54060">
    <property type="entry name" value="His-Me finger endonucleases"/>
    <property type="match status" value="1"/>
</dbReference>
<dbReference type="GO" id="GO:0003676">
    <property type="term" value="F:nucleic acid binding"/>
    <property type="evidence" value="ECO:0007669"/>
    <property type="project" value="InterPro"/>
</dbReference>
<proteinExistence type="predicted"/>
<dbReference type="Gene3D" id="3.40.570.10">
    <property type="entry name" value="Extracellular Endonuclease, subunit A"/>
    <property type="match status" value="1"/>
</dbReference>
<accession>A0A0D0J022</accession>
<dbReference type="InterPro" id="IPR001604">
    <property type="entry name" value="Endo_G_ENPP1-like_dom"/>
</dbReference>
<evidence type="ECO:0000256" key="2">
    <source>
        <dbReference type="PIRSR" id="PIRSR640255-2"/>
    </source>
</evidence>
<evidence type="ECO:0000256" key="3">
    <source>
        <dbReference type="SAM" id="SignalP"/>
    </source>
</evidence>
<dbReference type="Pfam" id="PF01223">
    <property type="entry name" value="Endonuclease_NS"/>
    <property type="match status" value="1"/>
</dbReference>
<dbReference type="PROSITE" id="PS51257">
    <property type="entry name" value="PROKAR_LIPOPROTEIN"/>
    <property type="match status" value="1"/>
</dbReference>
<evidence type="ECO:0000259" key="5">
    <source>
        <dbReference type="SMART" id="SM00892"/>
    </source>
</evidence>
<protein>
    <recommendedName>
        <fullName evidence="8">DNA/RNA non-specific endonuclease</fullName>
    </recommendedName>
</protein>
<dbReference type="SMART" id="SM00892">
    <property type="entry name" value="Endonuclease_NS"/>
    <property type="match status" value="1"/>
</dbReference>
<feature type="signal peptide" evidence="3">
    <location>
        <begin position="1"/>
        <end position="23"/>
    </location>
</feature>
<keyword evidence="2" id="KW-0479">Metal-binding</keyword>
<dbReference type="GO" id="GO:0016787">
    <property type="term" value="F:hydrolase activity"/>
    <property type="evidence" value="ECO:0007669"/>
    <property type="project" value="InterPro"/>
</dbReference>
<organism evidence="6 7">
    <name type="scientific">Prevotella pectinovora</name>
    <dbReference type="NCBI Taxonomy" id="1602169"/>
    <lineage>
        <taxon>Bacteria</taxon>
        <taxon>Pseudomonadati</taxon>
        <taxon>Bacteroidota</taxon>
        <taxon>Bacteroidia</taxon>
        <taxon>Bacteroidales</taxon>
        <taxon>Prevotellaceae</taxon>
        <taxon>Prevotella</taxon>
    </lineage>
</organism>
<dbReference type="STRING" id="1602171.ST44_06225"/>